<feature type="domain" description="Predicted 3'-5' exonuclease PolB-like" evidence="1">
    <location>
        <begin position="62"/>
        <end position="225"/>
    </location>
</feature>
<dbReference type="InterPro" id="IPR019288">
    <property type="entry name" value="3'-5'_exonuclease_PolB-like"/>
</dbReference>
<comment type="caution">
    <text evidence="2">The sequence shown here is derived from an EMBL/GenBank/DDBJ whole genome shotgun (WGS) entry which is preliminary data.</text>
</comment>
<dbReference type="Pfam" id="PF10108">
    <property type="entry name" value="DNA_pol_B_exo2"/>
    <property type="match status" value="1"/>
</dbReference>
<keyword evidence="2" id="KW-0378">Hydrolase</keyword>
<evidence type="ECO:0000313" key="2">
    <source>
        <dbReference type="EMBL" id="MFD1002277.1"/>
    </source>
</evidence>
<dbReference type="RefSeq" id="WP_377583223.1">
    <property type="nucleotide sequence ID" value="NZ_JBHTKA010000008.1"/>
</dbReference>
<sequence>MNSELREILFLDIETVSHTYDFNSLDERLKSLWTRKASHLRRDPNQTDEQIYLDRAAIFAEFGKVICICVGKLYEAENGVVTLRTKAYYGDDEKALLTEFKCMLEKLNASTERLCAHNGKEFDFPYLCRRMLVNGIQLPAILNISGRKPWEVQHYDTMELWKFGDYKHFTSLDLLAAIFNIPSSKNGIDGSKVNQVYYEEKDLARIKDYCLRDVEVLAQLFLKLRGIHLEHELVVQTS</sequence>
<evidence type="ECO:0000313" key="3">
    <source>
        <dbReference type="Proteomes" id="UP001597112"/>
    </source>
</evidence>
<dbReference type="SUPFAM" id="SSF53098">
    <property type="entry name" value="Ribonuclease H-like"/>
    <property type="match status" value="1"/>
</dbReference>
<evidence type="ECO:0000259" key="1">
    <source>
        <dbReference type="Pfam" id="PF10108"/>
    </source>
</evidence>
<dbReference type="GO" id="GO:0004527">
    <property type="term" value="F:exonuclease activity"/>
    <property type="evidence" value="ECO:0007669"/>
    <property type="project" value="UniProtKB-KW"/>
</dbReference>
<protein>
    <submittedName>
        <fullName evidence="2">3'-5' exonuclease</fullName>
        <ecNumber evidence="2">3.1.-.-</ecNumber>
    </submittedName>
</protein>
<reference evidence="3" key="1">
    <citation type="journal article" date="2019" name="Int. J. Syst. Evol. Microbiol.">
        <title>The Global Catalogue of Microorganisms (GCM) 10K type strain sequencing project: providing services to taxonomists for standard genome sequencing and annotation.</title>
        <authorList>
            <consortium name="The Broad Institute Genomics Platform"/>
            <consortium name="The Broad Institute Genome Sequencing Center for Infectious Disease"/>
            <person name="Wu L."/>
            <person name="Ma J."/>
        </authorList>
    </citation>
    <scope>NUCLEOTIDE SEQUENCE [LARGE SCALE GENOMIC DNA]</scope>
    <source>
        <strain evidence="3">CCUG 58938</strain>
    </source>
</reference>
<keyword evidence="2" id="KW-0540">Nuclease</keyword>
<dbReference type="EMBL" id="JBHTKA010000008">
    <property type="protein sequence ID" value="MFD1002277.1"/>
    <property type="molecule type" value="Genomic_DNA"/>
</dbReference>
<dbReference type="CDD" id="cd05782">
    <property type="entry name" value="DNA_polB_like1_exo"/>
    <property type="match status" value="1"/>
</dbReference>
<keyword evidence="2" id="KW-0269">Exonuclease</keyword>
<dbReference type="InterPro" id="IPR036397">
    <property type="entry name" value="RNaseH_sf"/>
</dbReference>
<keyword evidence="3" id="KW-1185">Reference proteome</keyword>
<name>A0ABW3K8K0_9BACT</name>
<gene>
    <name evidence="2" type="ORF">ACFQ21_23330</name>
</gene>
<accession>A0ABW3K8K0</accession>
<organism evidence="2 3">
    <name type="scientific">Ohtaekwangia kribbensis</name>
    <dbReference type="NCBI Taxonomy" id="688913"/>
    <lineage>
        <taxon>Bacteria</taxon>
        <taxon>Pseudomonadati</taxon>
        <taxon>Bacteroidota</taxon>
        <taxon>Cytophagia</taxon>
        <taxon>Cytophagales</taxon>
        <taxon>Fulvivirgaceae</taxon>
        <taxon>Ohtaekwangia</taxon>
    </lineage>
</organism>
<dbReference type="InterPro" id="IPR012337">
    <property type="entry name" value="RNaseH-like_sf"/>
</dbReference>
<dbReference type="EC" id="3.1.-.-" evidence="2"/>
<proteinExistence type="predicted"/>
<dbReference type="Proteomes" id="UP001597112">
    <property type="component" value="Unassembled WGS sequence"/>
</dbReference>
<dbReference type="Gene3D" id="3.30.420.10">
    <property type="entry name" value="Ribonuclease H-like superfamily/Ribonuclease H"/>
    <property type="match status" value="1"/>
</dbReference>